<comment type="caution">
    <text evidence="2">The sequence shown here is derived from an EMBL/GenBank/DDBJ whole genome shotgun (WGS) entry which is preliminary data.</text>
</comment>
<evidence type="ECO:0000313" key="2">
    <source>
        <dbReference type="EMBL" id="CAH8384115.1"/>
    </source>
</evidence>
<evidence type="ECO:0000313" key="3">
    <source>
        <dbReference type="Proteomes" id="UP001642260"/>
    </source>
</evidence>
<dbReference type="AlphaFoldDB" id="A0ABC8LKN8"/>
<organism evidence="2 3">
    <name type="scientific">Eruca vesicaria subsp. sativa</name>
    <name type="common">Garden rocket</name>
    <name type="synonym">Eruca sativa</name>
    <dbReference type="NCBI Taxonomy" id="29727"/>
    <lineage>
        <taxon>Eukaryota</taxon>
        <taxon>Viridiplantae</taxon>
        <taxon>Streptophyta</taxon>
        <taxon>Embryophyta</taxon>
        <taxon>Tracheophyta</taxon>
        <taxon>Spermatophyta</taxon>
        <taxon>Magnoliopsida</taxon>
        <taxon>eudicotyledons</taxon>
        <taxon>Gunneridae</taxon>
        <taxon>Pentapetalae</taxon>
        <taxon>rosids</taxon>
        <taxon>malvids</taxon>
        <taxon>Brassicales</taxon>
        <taxon>Brassicaceae</taxon>
        <taxon>Brassiceae</taxon>
        <taxon>Eruca</taxon>
    </lineage>
</organism>
<protein>
    <recommendedName>
        <fullName evidence="1">KIB1-4 beta-propeller domain-containing protein</fullName>
    </recommendedName>
</protein>
<sequence length="417" mass="46520">MFYVEKMEHHQLFEISLGVLLNKIRFMALFLSRLVKPALVRRSSSVSLLLSNGFSTSLRQTPPCAIIGATYCGNDIGRLIVSYANEPRSCNQLEKRVPVELVYPQLFNDGKTQTIGASYGWIATLNKDDGILRLQDDLNLLASDTDPKRIQLPPLVTMPHCQTKIITNVSMSSSSPEDFIVAVKFSGPQLSFCRPADSKNEWVNIRIDNPCFHSSRVMFSKKDDVFHLLGSGGLEIASVGFCTKSVVVRWYKKTKSGIAKMKTKALKLFKLDEEEGNGDELLLSAADLNFLDSCCKSEHLVESPTGDTFLVEQYKKKIVEEEGVARLKTVVLMVYKVDDEGNTVYIQDMGDLTMFLSNSEPFCVPSSSFPGLRRNYIHLLDVDEVVGADVAHIPFSMISVGGSFSTPYYFPPQDIHN</sequence>
<proteinExistence type="predicted"/>
<evidence type="ECO:0000259" key="1">
    <source>
        <dbReference type="Pfam" id="PF03478"/>
    </source>
</evidence>
<dbReference type="EMBL" id="CAKOAT010601821">
    <property type="protein sequence ID" value="CAH8384115.1"/>
    <property type="molecule type" value="Genomic_DNA"/>
</dbReference>
<accession>A0ABC8LKN8</accession>
<dbReference type="Proteomes" id="UP001642260">
    <property type="component" value="Unassembled WGS sequence"/>
</dbReference>
<reference evidence="2 3" key="1">
    <citation type="submission" date="2022-03" db="EMBL/GenBank/DDBJ databases">
        <authorList>
            <person name="Macdonald S."/>
            <person name="Ahmed S."/>
            <person name="Newling K."/>
        </authorList>
    </citation>
    <scope>NUCLEOTIDE SEQUENCE [LARGE SCALE GENOMIC DNA]</scope>
</reference>
<feature type="domain" description="KIB1-4 beta-propeller" evidence="1">
    <location>
        <begin position="110"/>
        <end position="384"/>
    </location>
</feature>
<name>A0ABC8LKN8_ERUVS</name>
<dbReference type="InterPro" id="IPR005174">
    <property type="entry name" value="KIB1-4_b-propeller"/>
</dbReference>
<dbReference type="Pfam" id="PF03478">
    <property type="entry name" value="Beta-prop_KIB1-4"/>
    <property type="match status" value="1"/>
</dbReference>
<dbReference type="PANTHER" id="PTHR31681">
    <property type="entry name" value="C2H2-LIKE ZINC FINGER PROTEIN"/>
    <property type="match status" value="1"/>
</dbReference>
<dbReference type="PANTHER" id="PTHR31681:SF80">
    <property type="entry name" value="DUF295 DOMAIN-CONTAINING PROTEIN"/>
    <property type="match status" value="1"/>
</dbReference>
<keyword evidence="3" id="KW-1185">Reference proteome</keyword>
<gene>
    <name evidence="2" type="ORF">ERUC_LOCUS36598</name>
</gene>